<reference evidence="1 2" key="1">
    <citation type="submission" date="2019-01" db="EMBL/GenBank/DDBJ databases">
        <authorList>
            <person name="Alioto T."/>
            <person name="Alioto T."/>
        </authorList>
    </citation>
    <scope>NUCLEOTIDE SEQUENCE [LARGE SCALE GENOMIC DNA]</scope>
</reference>
<gene>
    <name evidence="1" type="ORF">LYPA_23C016149</name>
</gene>
<name>A0A485P9W6_LYNPA</name>
<sequence length="50" mass="5479">FDCSHPRTVCIDSTPSPILTSCFRPLAEQCQKLKPAGLDVSEREGMCLPT</sequence>
<evidence type="ECO:0000313" key="1">
    <source>
        <dbReference type="EMBL" id="VFV39102.1"/>
    </source>
</evidence>
<dbReference type="Proteomes" id="UP000386466">
    <property type="component" value="Unassembled WGS sequence"/>
</dbReference>
<feature type="non-terminal residue" evidence="1">
    <location>
        <position position="50"/>
    </location>
</feature>
<dbReference type="AlphaFoldDB" id="A0A485P9W6"/>
<organism evidence="1 2">
    <name type="scientific">Lynx pardinus</name>
    <name type="common">Iberian lynx</name>
    <name type="synonym">Felis pardina</name>
    <dbReference type="NCBI Taxonomy" id="191816"/>
    <lineage>
        <taxon>Eukaryota</taxon>
        <taxon>Metazoa</taxon>
        <taxon>Chordata</taxon>
        <taxon>Craniata</taxon>
        <taxon>Vertebrata</taxon>
        <taxon>Euteleostomi</taxon>
        <taxon>Mammalia</taxon>
        <taxon>Eutheria</taxon>
        <taxon>Laurasiatheria</taxon>
        <taxon>Carnivora</taxon>
        <taxon>Feliformia</taxon>
        <taxon>Felidae</taxon>
        <taxon>Felinae</taxon>
        <taxon>Lynx</taxon>
    </lineage>
</organism>
<keyword evidence="2" id="KW-1185">Reference proteome</keyword>
<evidence type="ECO:0000313" key="2">
    <source>
        <dbReference type="Proteomes" id="UP000386466"/>
    </source>
</evidence>
<dbReference type="EMBL" id="CAAGRJ010026900">
    <property type="protein sequence ID" value="VFV39102.1"/>
    <property type="molecule type" value="Genomic_DNA"/>
</dbReference>
<protein>
    <submittedName>
        <fullName evidence="1">Uncharacterized protein</fullName>
    </submittedName>
</protein>
<feature type="non-terminal residue" evidence="1">
    <location>
        <position position="1"/>
    </location>
</feature>
<accession>A0A485P9W6</accession>
<proteinExistence type="predicted"/>